<dbReference type="PRINTS" id="PR00038">
    <property type="entry name" value="HTHLUXR"/>
</dbReference>
<dbReference type="Pfam" id="PF00931">
    <property type="entry name" value="NB-ARC"/>
    <property type="match status" value="1"/>
</dbReference>
<dbReference type="EMBL" id="CADCWG010000163">
    <property type="protein sequence ID" value="CAA9560673.1"/>
    <property type="molecule type" value="Genomic_DNA"/>
</dbReference>
<dbReference type="SMART" id="SM00421">
    <property type="entry name" value="HTH_LUXR"/>
    <property type="match status" value="1"/>
</dbReference>
<gene>
    <name evidence="2" type="ORF">AVDCRST_MAG49-2527</name>
</gene>
<dbReference type="InterPro" id="IPR002182">
    <property type="entry name" value="NB-ARC"/>
</dbReference>
<dbReference type="Pfam" id="PF00196">
    <property type="entry name" value="GerE"/>
    <property type="match status" value="1"/>
</dbReference>
<dbReference type="InterPro" id="IPR027417">
    <property type="entry name" value="P-loop_NTPase"/>
</dbReference>
<dbReference type="PROSITE" id="PS50043">
    <property type="entry name" value="HTH_LUXR_2"/>
    <property type="match status" value="1"/>
</dbReference>
<accession>A0A6J4UZL6</accession>
<dbReference type="PANTHER" id="PTHR47691">
    <property type="entry name" value="REGULATOR-RELATED"/>
    <property type="match status" value="1"/>
</dbReference>
<dbReference type="PRINTS" id="PR00364">
    <property type="entry name" value="DISEASERSIST"/>
</dbReference>
<dbReference type="Gene3D" id="3.40.50.300">
    <property type="entry name" value="P-loop containing nucleotide triphosphate hydrolases"/>
    <property type="match status" value="1"/>
</dbReference>
<dbReference type="SUPFAM" id="SSF46894">
    <property type="entry name" value="C-terminal effector domain of the bipartite response regulators"/>
    <property type="match status" value="1"/>
</dbReference>
<proteinExistence type="predicted"/>
<dbReference type="GO" id="GO:0006355">
    <property type="term" value="P:regulation of DNA-templated transcription"/>
    <property type="evidence" value="ECO:0007669"/>
    <property type="project" value="InterPro"/>
</dbReference>
<evidence type="ECO:0000313" key="2">
    <source>
        <dbReference type="EMBL" id="CAA9560673.1"/>
    </source>
</evidence>
<dbReference type="InterPro" id="IPR058852">
    <property type="entry name" value="HTH_77"/>
</dbReference>
<dbReference type="SUPFAM" id="SSF48452">
    <property type="entry name" value="TPR-like"/>
    <property type="match status" value="1"/>
</dbReference>
<dbReference type="InterPro" id="IPR000792">
    <property type="entry name" value="Tscrpt_reg_LuxR_C"/>
</dbReference>
<dbReference type="InterPro" id="IPR036388">
    <property type="entry name" value="WH-like_DNA-bd_sf"/>
</dbReference>
<sequence length="778" mass="81945">MPATLGPDRSASLPAPLAPLVGRRREITAVTALLRDGDVRLVTLTGPGGVGKTRLALSAAAAVAPEFYDGVRFVSLAPVVDPVMVVATLARAVGAREDGDRPLLERLALALGGQRLLLVLDNFEQVVEAAPLVGDLLRACPSLTALVTSRVRLRVSGEREYLVLPLGLPAFDATPTVDEATRSDAVRLFVGRAQAANPGFVVTSENVGAIAGICWRLDGVPLAIELAAARVKILSPAALLSRLERRLPLLTGGPRDAPDRQRTMRDAIAWSHDLLLAEERALFRRLSVFTGGCTVEAARAVGDPEGDLGVEDLDLLASLVDKSLLRLVELTDGEPRFAMLETIREFGLERLAESGEEEVTRAAHARYYLALAERTEPDIYRGRDLGRLLGALEAEHANLGAALAFLTATGDSDGALRLAGALAPFWLFHSHRGEGRRWLERALDPAWRAQASAATRARALGGAATLAFTQGDYARAGAFADENLAVRQELGDSVGIATALNLSGAVRRAQGAFDPAAACFEEALALFDAIGDPGWIALARNNLGILAHWRGDPVRAAVLLREAIALYRTAGDRYAYGVAAALSDLALVTCDRGDHAGAAALFGESLARWREVGTKEGLADWLARVAVLAAASGRPDQAVRLFGAAEELRAAIGYAFEHPERARHARALVVSRAATGEEAFAAAWAAGRALSPTASTAEAMRLIATTATVGAAPSPYGLTPRETAVLSLMTAGQSDREIAAALSISRRTASNHVAAILAKFGVPNRAAAATQAIRLGLA</sequence>
<dbReference type="GO" id="GO:0003677">
    <property type="term" value="F:DNA binding"/>
    <property type="evidence" value="ECO:0007669"/>
    <property type="project" value="InterPro"/>
</dbReference>
<dbReference type="SUPFAM" id="SSF52540">
    <property type="entry name" value="P-loop containing nucleoside triphosphate hydrolases"/>
    <property type="match status" value="1"/>
</dbReference>
<feature type="domain" description="HTH luxR-type" evidence="1">
    <location>
        <begin position="711"/>
        <end position="776"/>
    </location>
</feature>
<protein>
    <recommendedName>
        <fullName evidence="1">HTH luxR-type domain-containing protein</fullName>
    </recommendedName>
</protein>
<evidence type="ECO:0000259" key="1">
    <source>
        <dbReference type="PROSITE" id="PS50043"/>
    </source>
</evidence>
<dbReference type="PANTHER" id="PTHR47691:SF3">
    <property type="entry name" value="HTH-TYPE TRANSCRIPTIONAL REGULATOR RV0890C-RELATED"/>
    <property type="match status" value="1"/>
</dbReference>
<dbReference type="CDD" id="cd06170">
    <property type="entry name" value="LuxR_C_like"/>
    <property type="match status" value="1"/>
</dbReference>
<name>A0A6J4UZL6_9BACT</name>
<reference evidence="2" key="1">
    <citation type="submission" date="2020-02" db="EMBL/GenBank/DDBJ databases">
        <authorList>
            <person name="Meier V. D."/>
        </authorList>
    </citation>
    <scope>NUCLEOTIDE SEQUENCE</scope>
    <source>
        <strain evidence="2">AVDCRST_MAG49</strain>
    </source>
</reference>
<dbReference type="Pfam" id="PF13424">
    <property type="entry name" value="TPR_12"/>
    <property type="match status" value="2"/>
</dbReference>
<dbReference type="InterPro" id="IPR019734">
    <property type="entry name" value="TPR_rpt"/>
</dbReference>
<organism evidence="2">
    <name type="scientific">uncultured Thermomicrobiales bacterium</name>
    <dbReference type="NCBI Taxonomy" id="1645740"/>
    <lineage>
        <taxon>Bacteria</taxon>
        <taxon>Pseudomonadati</taxon>
        <taxon>Thermomicrobiota</taxon>
        <taxon>Thermomicrobia</taxon>
        <taxon>Thermomicrobiales</taxon>
        <taxon>environmental samples</taxon>
    </lineage>
</organism>
<dbReference type="GO" id="GO:0043531">
    <property type="term" value="F:ADP binding"/>
    <property type="evidence" value="ECO:0007669"/>
    <property type="project" value="InterPro"/>
</dbReference>
<dbReference type="InterPro" id="IPR016032">
    <property type="entry name" value="Sig_transdc_resp-reg_C-effctor"/>
</dbReference>
<dbReference type="Pfam" id="PF13374">
    <property type="entry name" value="TPR_10"/>
    <property type="match status" value="1"/>
</dbReference>
<dbReference type="Gene3D" id="1.25.40.10">
    <property type="entry name" value="Tetratricopeptide repeat domain"/>
    <property type="match status" value="1"/>
</dbReference>
<dbReference type="SMART" id="SM00028">
    <property type="entry name" value="TPR"/>
    <property type="match status" value="5"/>
</dbReference>
<dbReference type="InterPro" id="IPR011990">
    <property type="entry name" value="TPR-like_helical_dom_sf"/>
</dbReference>
<dbReference type="Pfam" id="PF25872">
    <property type="entry name" value="HTH_77"/>
    <property type="match status" value="1"/>
</dbReference>
<dbReference type="Gene3D" id="1.10.10.10">
    <property type="entry name" value="Winged helix-like DNA-binding domain superfamily/Winged helix DNA-binding domain"/>
    <property type="match status" value="1"/>
</dbReference>
<dbReference type="AlphaFoldDB" id="A0A6J4UZL6"/>